<dbReference type="RefSeq" id="WP_146750133.1">
    <property type="nucleotide sequence ID" value="NZ_CP043450.1"/>
</dbReference>
<name>A0A5C1I3L7_9SPHI</name>
<dbReference type="OrthoDB" id="746557at2"/>
<dbReference type="AlphaFoldDB" id="A0A5C1I3L7"/>
<reference evidence="1" key="1">
    <citation type="submission" date="2019-08" db="EMBL/GenBank/DDBJ databases">
        <title>Comparative genome analysis confer to the adaptation heavy metal polluted environment.</title>
        <authorList>
            <person name="Li Y."/>
        </authorList>
    </citation>
    <scope>NUCLEOTIDE SEQUENCE [LARGE SCALE GENOMIC DNA]</scope>
    <source>
        <strain evidence="1">P1</strain>
    </source>
</reference>
<evidence type="ECO:0000313" key="1">
    <source>
        <dbReference type="EMBL" id="QEM12429.1"/>
    </source>
</evidence>
<organism evidence="1 2">
    <name type="scientific">Mucilaginibacter rubeus</name>
    <dbReference type="NCBI Taxonomy" id="2027860"/>
    <lineage>
        <taxon>Bacteria</taxon>
        <taxon>Pseudomonadati</taxon>
        <taxon>Bacteroidota</taxon>
        <taxon>Sphingobacteriia</taxon>
        <taxon>Sphingobacteriales</taxon>
        <taxon>Sphingobacteriaceae</taxon>
        <taxon>Mucilaginibacter</taxon>
    </lineage>
</organism>
<evidence type="ECO:0000313" key="2">
    <source>
        <dbReference type="Proteomes" id="UP000251402"/>
    </source>
</evidence>
<dbReference type="KEGG" id="mrub:DEO27_021205"/>
<proteinExistence type="predicted"/>
<protein>
    <submittedName>
        <fullName evidence="1">Uncharacterized protein</fullName>
    </submittedName>
</protein>
<dbReference type="Proteomes" id="UP000251402">
    <property type="component" value="Chromosome"/>
</dbReference>
<accession>A0A5C1I3L7</accession>
<sequence>MLLKSELLDIENLILLALQDAAGIAGPTLPPDLFRLRNLCEKAMNNWTTRIFSAAKDHVISRYVLFHQAGITQLSDRVDRANPALPAAGKSLFIQEILAELEQLLQFLRQRCYRFFDLDYHVSAYTVRQEKLVIAAYLDQIAASATRGAAPELLSLLCADVEDYLADGQVSGLSYRRLAKIDGLLTLVLDELNRGDAATTERLVRILFKRNLNSHRFANWLRRHYQNRAGEPENWIAREADALFDIHVNPDDRFIRELPSIDEQILPWLRLQVTDAATDPLAAYPGTDEQMRLVLSVPQFAMFVRVFHKNGCFPEQNAAAIMRFFIRHFTSKKQGRISIKSFNHAFYSKDQLTAAVVLDYLQRMVAYVHKVYFPK</sequence>
<dbReference type="EMBL" id="CP043450">
    <property type="protein sequence ID" value="QEM12429.1"/>
    <property type="molecule type" value="Genomic_DNA"/>
</dbReference>
<gene>
    <name evidence="1" type="ORF">DEO27_021205</name>
</gene>
<keyword evidence="2" id="KW-1185">Reference proteome</keyword>